<feature type="transmembrane region" description="Helical" evidence="5">
    <location>
        <begin position="39"/>
        <end position="59"/>
    </location>
</feature>
<protein>
    <submittedName>
        <fullName evidence="6">Cytochrome P450 94A1</fullName>
    </submittedName>
</protein>
<feature type="non-terminal residue" evidence="6">
    <location>
        <position position="1"/>
    </location>
</feature>
<keyword evidence="2" id="KW-0479">Metal-binding</keyword>
<evidence type="ECO:0000256" key="2">
    <source>
        <dbReference type="ARBA" id="ARBA00022723"/>
    </source>
</evidence>
<dbReference type="GO" id="GO:0016491">
    <property type="term" value="F:oxidoreductase activity"/>
    <property type="evidence" value="ECO:0007669"/>
    <property type="project" value="UniProtKB-KW"/>
</dbReference>
<dbReference type="GO" id="GO:0046872">
    <property type="term" value="F:metal ion binding"/>
    <property type="evidence" value="ECO:0007669"/>
    <property type="project" value="UniProtKB-KW"/>
</dbReference>
<feature type="non-terminal residue" evidence="6">
    <location>
        <position position="147"/>
    </location>
</feature>
<proteinExistence type="inferred from homology"/>
<dbReference type="EMBL" id="GDJX01008582">
    <property type="protein sequence ID" value="JAT59354.1"/>
    <property type="molecule type" value="Transcribed_RNA"/>
</dbReference>
<reference evidence="6" key="1">
    <citation type="submission" date="2015-07" db="EMBL/GenBank/DDBJ databases">
        <title>Transcriptome Assembly of Anthurium amnicola.</title>
        <authorList>
            <person name="Suzuki J."/>
        </authorList>
    </citation>
    <scope>NUCLEOTIDE SEQUENCE</scope>
</reference>
<evidence type="ECO:0000256" key="1">
    <source>
        <dbReference type="ARBA" id="ARBA00010617"/>
    </source>
</evidence>
<sequence length="147" mass="16170">PALHHTPALLPSGRNHPSNTCAAEMETAPEQGWVQPLQVFLSALFFSSAASLVLLSLLLKLVRWRPWCGCPVCAAYATAGWAADFANLCDWYTHLLRQSPTRTVHVHVLGSVVTANPANVEHILRTRFENYPKGRPFSSLLGDLLGR</sequence>
<evidence type="ECO:0000256" key="5">
    <source>
        <dbReference type="SAM" id="Phobius"/>
    </source>
</evidence>
<gene>
    <name evidence="6" type="primary">CYP94A1_11</name>
    <name evidence="6" type="ORF">g.90042</name>
</gene>
<comment type="similarity">
    <text evidence="1">Belongs to the cytochrome P450 family.</text>
</comment>
<name>A0A1D1YXJ0_9ARAE</name>
<keyword evidence="4" id="KW-0408">Iron</keyword>
<accession>A0A1D1YXJ0</accession>
<evidence type="ECO:0000256" key="4">
    <source>
        <dbReference type="ARBA" id="ARBA00023004"/>
    </source>
</evidence>
<evidence type="ECO:0000313" key="6">
    <source>
        <dbReference type="EMBL" id="JAT59354.1"/>
    </source>
</evidence>
<dbReference type="PANTHER" id="PTHR24296">
    <property type="entry name" value="CYTOCHROME P450"/>
    <property type="match status" value="1"/>
</dbReference>
<keyword evidence="5" id="KW-0812">Transmembrane</keyword>
<organism evidence="6">
    <name type="scientific">Anthurium amnicola</name>
    <dbReference type="NCBI Taxonomy" id="1678845"/>
    <lineage>
        <taxon>Eukaryota</taxon>
        <taxon>Viridiplantae</taxon>
        <taxon>Streptophyta</taxon>
        <taxon>Embryophyta</taxon>
        <taxon>Tracheophyta</taxon>
        <taxon>Spermatophyta</taxon>
        <taxon>Magnoliopsida</taxon>
        <taxon>Liliopsida</taxon>
        <taxon>Araceae</taxon>
        <taxon>Pothoideae</taxon>
        <taxon>Potheae</taxon>
        <taxon>Anthurium</taxon>
    </lineage>
</organism>
<dbReference type="AlphaFoldDB" id="A0A1D1YXJ0"/>
<keyword evidence="5" id="KW-1133">Transmembrane helix</keyword>
<evidence type="ECO:0000256" key="3">
    <source>
        <dbReference type="ARBA" id="ARBA00023002"/>
    </source>
</evidence>
<keyword evidence="5" id="KW-0472">Membrane</keyword>
<keyword evidence="3" id="KW-0560">Oxidoreductase</keyword>